<dbReference type="GO" id="GO:0070507">
    <property type="term" value="P:regulation of microtubule cytoskeleton organization"/>
    <property type="evidence" value="ECO:0007669"/>
    <property type="project" value="TreeGrafter"/>
</dbReference>
<dbReference type="CDD" id="cd14673">
    <property type="entry name" value="PH_PHLDB1_2"/>
    <property type="match status" value="1"/>
</dbReference>
<feature type="domain" description="PH" evidence="4">
    <location>
        <begin position="542"/>
        <end position="645"/>
    </location>
</feature>
<dbReference type="EMBL" id="JAGTTL010000033">
    <property type="protein sequence ID" value="KAK6295833.1"/>
    <property type="molecule type" value="Genomic_DNA"/>
</dbReference>
<keyword evidence="6" id="KW-1185">Reference proteome</keyword>
<dbReference type="Gene3D" id="2.30.29.30">
    <property type="entry name" value="Pleckstrin-homology domain (PH domain)/Phosphotyrosine-binding domain (PTB)"/>
    <property type="match status" value="1"/>
</dbReference>
<name>A0AAN8QGN1_9TELE</name>
<evidence type="ECO:0000256" key="3">
    <source>
        <dbReference type="SAM" id="MobiDB-lite"/>
    </source>
</evidence>
<dbReference type="SUPFAM" id="SSF50729">
    <property type="entry name" value="PH domain-like"/>
    <property type="match status" value="1"/>
</dbReference>
<dbReference type="AlphaFoldDB" id="A0AAN8QGN1"/>
<feature type="coiled-coil region" evidence="2">
    <location>
        <begin position="7"/>
        <end position="88"/>
    </location>
</feature>
<dbReference type="GO" id="GO:0045180">
    <property type="term" value="C:basal cortex"/>
    <property type="evidence" value="ECO:0007669"/>
    <property type="project" value="TreeGrafter"/>
</dbReference>
<dbReference type="Pfam" id="PF00169">
    <property type="entry name" value="PH"/>
    <property type="match status" value="1"/>
</dbReference>
<protein>
    <recommendedName>
        <fullName evidence="4">PH domain-containing protein</fullName>
    </recommendedName>
</protein>
<comment type="caution">
    <text evidence="5">The sequence shown here is derived from an EMBL/GenBank/DDBJ whole genome shotgun (WGS) entry which is preliminary data.</text>
</comment>
<dbReference type="PROSITE" id="PS50003">
    <property type="entry name" value="PH_DOMAIN"/>
    <property type="match status" value="1"/>
</dbReference>
<dbReference type="SMART" id="SM00233">
    <property type="entry name" value="PH"/>
    <property type="match status" value="1"/>
</dbReference>
<evidence type="ECO:0000256" key="2">
    <source>
        <dbReference type="SAM" id="Coils"/>
    </source>
</evidence>
<dbReference type="InterPro" id="IPR001849">
    <property type="entry name" value="PH_domain"/>
</dbReference>
<dbReference type="Proteomes" id="UP001356427">
    <property type="component" value="Unassembled WGS sequence"/>
</dbReference>
<organism evidence="5 6">
    <name type="scientific">Coregonus suidteri</name>
    <dbReference type="NCBI Taxonomy" id="861788"/>
    <lineage>
        <taxon>Eukaryota</taxon>
        <taxon>Metazoa</taxon>
        <taxon>Chordata</taxon>
        <taxon>Craniata</taxon>
        <taxon>Vertebrata</taxon>
        <taxon>Euteleostomi</taxon>
        <taxon>Actinopterygii</taxon>
        <taxon>Neopterygii</taxon>
        <taxon>Teleostei</taxon>
        <taxon>Protacanthopterygii</taxon>
        <taxon>Salmoniformes</taxon>
        <taxon>Salmonidae</taxon>
        <taxon>Coregoninae</taxon>
        <taxon>Coregonus</taxon>
    </lineage>
</organism>
<feature type="region of interest" description="Disordered" evidence="3">
    <location>
        <begin position="367"/>
        <end position="424"/>
    </location>
</feature>
<proteinExistence type="predicted"/>
<dbReference type="InterPro" id="IPR037810">
    <property type="entry name" value="PHLDB1/2/3_PH"/>
</dbReference>
<dbReference type="InterPro" id="IPR011993">
    <property type="entry name" value="PH-like_dom_sf"/>
</dbReference>
<evidence type="ECO:0000313" key="5">
    <source>
        <dbReference type="EMBL" id="KAK6295833.1"/>
    </source>
</evidence>
<dbReference type="FunFam" id="2.30.29.30:FF:000006">
    <property type="entry name" value="Pleckstrin homology like domain family B member 1"/>
    <property type="match status" value="1"/>
</dbReference>
<dbReference type="PANTHER" id="PTHR12156">
    <property type="entry name" value="PLECKSTRIN HOMOLOGY-LIKE DOMAIN, FAMILY B, MEMBER 3"/>
    <property type="match status" value="1"/>
</dbReference>
<dbReference type="InterPro" id="IPR052212">
    <property type="entry name" value="PH-like_domain"/>
</dbReference>
<evidence type="ECO:0000259" key="4">
    <source>
        <dbReference type="PROSITE" id="PS50003"/>
    </source>
</evidence>
<keyword evidence="1 2" id="KW-0175">Coiled coil</keyword>
<evidence type="ECO:0000256" key="1">
    <source>
        <dbReference type="ARBA" id="ARBA00023054"/>
    </source>
</evidence>
<dbReference type="PANTHER" id="PTHR12156:SF30">
    <property type="entry name" value="PLECKSTRIN HOMOLOGY-LIKE DOMAIN FAMILY B MEMBER 1 ISOFORM X1"/>
    <property type="match status" value="1"/>
</dbReference>
<feature type="region of interest" description="Disordered" evidence="3">
    <location>
        <begin position="453"/>
        <end position="485"/>
    </location>
</feature>
<reference evidence="5 6" key="1">
    <citation type="submission" date="2021-04" db="EMBL/GenBank/DDBJ databases">
        <authorList>
            <person name="De Guttry C."/>
            <person name="Zahm M."/>
            <person name="Klopp C."/>
            <person name="Cabau C."/>
            <person name="Louis A."/>
            <person name="Berthelot C."/>
            <person name="Parey E."/>
            <person name="Roest Crollius H."/>
            <person name="Montfort J."/>
            <person name="Robinson-Rechavi M."/>
            <person name="Bucao C."/>
            <person name="Bouchez O."/>
            <person name="Gislard M."/>
            <person name="Lluch J."/>
            <person name="Milhes M."/>
            <person name="Lampietro C."/>
            <person name="Lopez Roques C."/>
            <person name="Donnadieu C."/>
            <person name="Braasch I."/>
            <person name="Desvignes T."/>
            <person name="Postlethwait J."/>
            <person name="Bobe J."/>
            <person name="Wedekind C."/>
            <person name="Guiguen Y."/>
        </authorList>
    </citation>
    <scope>NUCLEOTIDE SEQUENCE [LARGE SCALE GENOMIC DNA]</scope>
    <source>
        <strain evidence="5">Cs_M1</strain>
        <tissue evidence="5">Blood</tissue>
    </source>
</reference>
<feature type="compositionally biased region" description="Polar residues" evidence="3">
    <location>
        <begin position="399"/>
        <end position="424"/>
    </location>
</feature>
<accession>A0AAN8QGN1</accession>
<sequence length="652" mass="74833">MLERANVDAERRALESLQEGYSELKKQLHNCPESLREQLQEQLKREGETLESETKQFEDLEFQQLERESSLEEERETISQQLLQERAEYHTSVAKRKDKVAALEGQASQLGQQASQECDRLAKDRNLTLQILHKEKERLLALEKRYLSLTGGRSFPKSSSTMKEEYMKLSDVYKMYGSDCHDTQLTTSAQHGLSLTLDAAVPCEYQPERSRPQIPTLDLEQWYQEVMAAGESSQLCPPPPLPAKSLSARRPMQVFRSKLDSDAGQTVHQPKVGSGSHLQYVAATLGRNTTSKSPLMVPNSTGSLPRNLAATMQDIETKRALALQQKGHQVIEEQRRRLAELKQRAAVEAQCQWDALHGSQTHLNTQYAPSHVHGPPMVHHSILHHQPPSAGEQPYDTLSLESSDSMDTSVSTGNNSACSPDNMSSASGMDALKIEEMEKMLKEAHLEKARLIESRERESHARRQMLEEERKRREEAEKRLQDETVHRQQLVDKEVKMRSKNFSQARPMTRYLPIRKEEFDLRSHIESSGHNVETSYHVILTEKMCKGYLVKMGGKIKSWKKRWFVFDRLKRTFSYYVDKHETKLKGVIYFQAIEEVYYDHLRSATKSPNPSLTFCVKTHDRLYFMVAPVPETMRIWMDVIVTGAEGYTQFIN</sequence>
<evidence type="ECO:0000313" key="6">
    <source>
        <dbReference type="Proteomes" id="UP001356427"/>
    </source>
</evidence>
<gene>
    <name evidence="5" type="ORF">J4Q44_G00335460</name>
</gene>